<comment type="caution">
    <text evidence="1">The sequence shown here is derived from an EMBL/GenBank/DDBJ whole genome shotgun (WGS) entry which is preliminary data.</text>
</comment>
<dbReference type="EMBL" id="JAFBFI010000012">
    <property type="protein sequence ID" value="MBM7693328.1"/>
    <property type="molecule type" value="Genomic_DNA"/>
</dbReference>
<evidence type="ECO:0000313" key="2">
    <source>
        <dbReference type="Proteomes" id="UP000823486"/>
    </source>
</evidence>
<evidence type="ECO:0000313" key="1">
    <source>
        <dbReference type="EMBL" id="MBM7693328.1"/>
    </source>
</evidence>
<reference evidence="1 2" key="1">
    <citation type="submission" date="2021-01" db="EMBL/GenBank/DDBJ databases">
        <title>Genomic Encyclopedia of Type Strains, Phase IV (KMG-IV): sequencing the most valuable type-strain genomes for metagenomic binning, comparative biology and taxonomic classification.</title>
        <authorList>
            <person name="Goeker M."/>
        </authorList>
    </citation>
    <scope>NUCLEOTIDE SEQUENCE [LARGE SCALE GENOMIC DNA]</scope>
    <source>
        <strain evidence="1 2">DSM 105482</strain>
    </source>
</reference>
<proteinExistence type="predicted"/>
<accession>A0ABS2QJK6</accession>
<dbReference type="Proteomes" id="UP000823486">
    <property type="component" value="Unassembled WGS sequence"/>
</dbReference>
<dbReference type="PROSITE" id="PS51257">
    <property type="entry name" value="PROKAR_LIPOPROTEIN"/>
    <property type="match status" value="1"/>
</dbReference>
<organism evidence="1 2">
    <name type="scientific">Peribacillus deserti</name>
    <dbReference type="NCBI Taxonomy" id="673318"/>
    <lineage>
        <taxon>Bacteria</taxon>
        <taxon>Bacillati</taxon>
        <taxon>Bacillota</taxon>
        <taxon>Bacilli</taxon>
        <taxon>Bacillales</taxon>
        <taxon>Bacillaceae</taxon>
        <taxon>Peribacillus</taxon>
    </lineage>
</organism>
<sequence>MKNYAFLLVSFVWIFMLAGCSLGINEKTFYDVLTPVKGDKSSFRTERHISKKNDVKTVQSILHHAKWANVKVEMDRQADFMVYTNNPQASEKAASYYIWVNPGKDVLEILYTDQSKYVKLPKKDSKVLYHLLAGKDLK</sequence>
<name>A0ABS2QJK6_9BACI</name>
<gene>
    <name evidence="1" type="ORF">JOC77_002768</name>
</gene>
<keyword evidence="2" id="KW-1185">Reference proteome</keyword>
<evidence type="ECO:0008006" key="3">
    <source>
        <dbReference type="Google" id="ProtNLM"/>
    </source>
</evidence>
<dbReference type="RefSeq" id="WP_204544032.1">
    <property type="nucleotide sequence ID" value="NZ_JAFBFI010000012.1"/>
</dbReference>
<protein>
    <recommendedName>
        <fullName evidence="3">Lipoprotein</fullName>
    </recommendedName>
</protein>